<feature type="domain" description="Zinc finger Ogr/Delta-type" evidence="1">
    <location>
        <begin position="6"/>
        <end position="49"/>
    </location>
</feature>
<keyword evidence="3" id="KW-1185">Reference proteome</keyword>
<dbReference type="Proteomes" id="UP000663570">
    <property type="component" value="Chromosome"/>
</dbReference>
<evidence type="ECO:0000313" key="3">
    <source>
        <dbReference type="Proteomes" id="UP000663570"/>
    </source>
</evidence>
<evidence type="ECO:0000313" key="2">
    <source>
        <dbReference type="EMBL" id="QSI78686.1"/>
    </source>
</evidence>
<protein>
    <submittedName>
        <fullName evidence="2">Ogr/Delta-like zinc finger family protein</fullName>
    </submittedName>
</protein>
<evidence type="ECO:0000259" key="1">
    <source>
        <dbReference type="Pfam" id="PF04606"/>
    </source>
</evidence>
<dbReference type="InterPro" id="IPR007684">
    <property type="entry name" value="Znf_Ogr/Delta"/>
</dbReference>
<reference evidence="2 3" key="1">
    <citation type="submission" date="2021-02" db="EMBL/GenBank/DDBJ databases">
        <title>Niveibacterium changnyeongensis HC41.</title>
        <authorList>
            <person name="Kang M."/>
        </authorList>
    </citation>
    <scope>NUCLEOTIDE SEQUENCE [LARGE SCALE GENOMIC DNA]</scope>
    <source>
        <strain evidence="2 3">HC41</strain>
    </source>
</reference>
<gene>
    <name evidence="2" type="ORF">JY500_08800</name>
</gene>
<organism evidence="2 3">
    <name type="scientific">Niveibacterium microcysteis</name>
    <dbReference type="NCBI Taxonomy" id="2811415"/>
    <lineage>
        <taxon>Bacteria</taxon>
        <taxon>Pseudomonadati</taxon>
        <taxon>Pseudomonadota</taxon>
        <taxon>Betaproteobacteria</taxon>
        <taxon>Rhodocyclales</taxon>
        <taxon>Rhodocyclaceae</taxon>
        <taxon>Niveibacterium</taxon>
    </lineage>
</organism>
<name>A0ABX7MAJ2_9RHOO</name>
<dbReference type="Pfam" id="PF04606">
    <property type="entry name" value="Ogr_Delta"/>
    <property type="match status" value="1"/>
</dbReference>
<sequence>MTVSINCPQCNQPAQKKAEQRFSNTGTSYQFECQNAKCRHKFAGVLELLKTPPSRVGSFNTGGPIEPTDC</sequence>
<dbReference type="EMBL" id="CP071060">
    <property type="protein sequence ID" value="QSI78686.1"/>
    <property type="molecule type" value="Genomic_DNA"/>
</dbReference>
<proteinExistence type="predicted"/>
<accession>A0ABX7MAJ2</accession>
<dbReference type="RefSeq" id="WP_206256087.1">
    <property type="nucleotide sequence ID" value="NZ_CP071060.1"/>
</dbReference>